<keyword evidence="1" id="KW-0560">Oxidoreductase</keyword>
<accession>A0A225M7Q3</accession>
<dbReference type="SUPFAM" id="SSF51430">
    <property type="entry name" value="NAD(P)-linked oxidoreductase"/>
    <property type="match status" value="1"/>
</dbReference>
<keyword evidence="4" id="KW-1185">Reference proteome</keyword>
<dbReference type="Gene3D" id="3.20.20.100">
    <property type="entry name" value="NADP-dependent oxidoreductase domain"/>
    <property type="match status" value="1"/>
</dbReference>
<dbReference type="PRINTS" id="PR00069">
    <property type="entry name" value="ALDKETRDTASE"/>
</dbReference>
<dbReference type="Proteomes" id="UP000214603">
    <property type="component" value="Unassembled WGS sequence"/>
</dbReference>
<dbReference type="PANTHER" id="PTHR43364">
    <property type="entry name" value="NADH-SPECIFIC METHYLGLYOXAL REDUCTASE-RELATED"/>
    <property type="match status" value="1"/>
</dbReference>
<protein>
    <submittedName>
        <fullName evidence="3">Aldo/keto reductase</fullName>
    </submittedName>
</protein>
<dbReference type="GO" id="GO:0016491">
    <property type="term" value="F:oxidoreductase activity"/>
    <property type="evidence" value="ECO:0007669"/>
    <property type="project" value="UniProtKB-KW"/>
</dbReference>
<dbReference type="Pfam" id="PF00248">
    <property type="entry name" value="Aldo_ket_red"/>
    <property type="match status" value="1"/>
</dbReference>
<evidence type="ECO:0000259" key="2">
    <source>
        <dbReference type="Pfam" id="PF00248"/>
    </source>
</evidence>
<feature type="domain" description="NADP-dependent oxidoreductase" evidence="2">
    <location>
        <begin position="16"/>
        <end position="311"/>
    </location>
</feature>
<dbReference type="PANTHER" id="PTHR43364:SF4">
    <property type="entry name" value="NAD(P)-LINKED OXIDOREDUCTASE SUPERFAMILY PROTEIN"/>
    <property type="match status" value="1"/>
</dbReference>
<comment type="caution">
    <text evidence="3">The sequence shown here is derived from an EMBL/GenBank/DDBJ whole genome shotgun (WGS) entry which is preliminary data.</text>
</comment>
<dbReference type="RefSeq" id="WP_088604759.1">
    <property type="nucleotide sequence ID" value="NZ_NJIH01000010.1"/>
</dbReference>
<evidence type="ECO:0000313" key="4">
    <source>
        <dbReference type="Proteomes" id="UP000214603"/>
    </source>
</evidence>
<organism evidence="3 4">
    <name type="scientific">Candidimonas nitroreducens</name>
    <dbReference type="NCBI Taxonomy" id="683354"/>
    <lineage>
        <taxon>Bacteria</taxon>
        <taxon>Pseudomonadati</taxon>
        <taxon>Pseudomonadota</taxon>
        <taxon>Betaproteobacteria</taxon>
        <taxon>Burkholderiales</taxon>
        <taxon>Alcaligenaceae</taxon>
        <taxon>Candidimonas</taxon>
    </lineage>
</organism>
<evidence type="ECO:0000256" key="1">
    <source>
        <dbReference type="ARBA" id="ARBA00023002"/>
    </source>
</evidence>
<reference evidence="4" key="1">
    <citation type="submission" date="2017-06" db="EMBL/GenBank/DDBJ databases">
        <title>Herbaspirillum phytohormonus sp. nov., isolated from the root nodule of Robinia pseudoacacia in lead-zinc mine.</title>
        <authorList>
            <person name="Fan M."/>
            <person name="Lin Y."/>
        </authorList>
    </citation>
    <scope>NUCLEOTIDE SEQUENCE [LARGE SCALE GENOMIC DNA]</scope>
    <source>
        <strain evidence="4">SC-089</strain>
    </source>
</reference>
<dbReference type="FunFam" id="3.20.20.100:FF:000004">
    <property type="entry name" value="Oxidoreductase, aldo/keto reductase"/>
    <property type="match status" value="1"/>
</dbReference>
<dbReference type="EMBL" id="NJIH01000010">
    <property type="protein sequence ID" value="OWT56752.1"/>
    <property type="molecule type" value="Genomic_DNA"/>
</dbReference>
<dbReference type="InterPro" id="IPR036812">
    <property type="entry name" value="NAD(P)_OxRdtase_dom_sf"/>
</dbReference>
<name>A0A225M7Q3_9BURK</name>
<gene>
    <name evidence="3" type="ORF">CEY11_17780</name>
</gene>
<evidence type="ECO:0000313" key="3">
    <source>
        <dbReference type="EMBL" id="OWT56752.1"/>
    </source>
</evidence>
<dbReference type="InterPro" id="IPR020471">
    <property type="entry name" value="AKR"/>
</dbReference>
<dbReference type="AlphaFoldDB" id="A0A225M7Q3"/>
<sequence>MEMRLLGGSGLEVSAIGMGCNSFGTKLDGAGVREVVHCALDLGVTLFDTANIYGAGGGSETLLGAALGARRQQAVLATKVGMPMSPRRNGPDNSRKEIMREVEASLKRLGTSWIDLYQIHYPDSHTPVEETLRALDDLVRQGKVRYIGCGNFSGDQLLQAADCSRQEQCSRFIACQAEYNFLSRECETALVPAALQSGVSIMPYFPLATGMLSGSIVPGRPLPARSRLAKDPGVRERFWTIRNQKLLAGLFDAARLMARRVPDLSLAWLLSRPGVTCVIAGATNVAQVQDNAAAAQRPLSSDDLALLDSVWRSVGPPLTPA</sequence>
<proteinExistence type="predicted"/>
<dbReference type="InterPro" id="IPR050523">
    <property type="entry name" value="AKR_Detox_Biosynth"/>
</dbReference>
<dbReference type="OrthoDB" id="5488419at2"/>
<dbReference type="InterPro" id="IPR023210">
    <property type="entry name" value="NADP_OxRdtase_dom"/>
</dbReference>
<dbReference type="GO" id="GO:0005829">
    <property type="term" value="C:cytosol"/>
    <property type="evidence" value="ECO:0007669"/>
    <property type="project" value="TreeGrafter"/>
</dbReference>